<dbReference type="SUPFAM" id="SSF52374">
    <property type="entry name" value="Nucleotidylyl transferase"/>
    <property type="match status" value="1"/>
</dbReference>
<sequence>MTKILAHGTFDIIHYGHVKYLEKAKSFGDYLIVYVTSDKLARKNGKNPYFNENIRMKMISSLKVVDEVILRDTPFTSEMLKDLNIDIFVTTSNSYNYLNEVCTVIKLERTKNISSTDIKNHLLNEKRL</sequence>
<dbReference type="InterPro" id="IPR004821">
    <property type="entry name" value="Cyt_trans-like"/>
</dbReference>
<accession>A0A9D1KBQ1</accession>
<dbReference type="AlphaFoldDB" id="A0A9D1KBQ1"/>
<dbReference type="InterPro" id="IPR050385">
    <property type="entry name" value="Archaeal_FAD_synthase"/>
</dbReference>
<reference evidence="4" key="2">
    <citation type="journal article" date="2021" name="PeerJ">
        <title>Extensive microbial diversity within the chicken gut microbiome revealed by metagenomics and culture.</title>
        <authorList>
            <person name="Gilroy R."/>
            <person name="Ravi A."/>
            <person name="Getino M."/>
            <person name="Pursley I."/>
            <person name="Horton D.L."/>
            <person name="Alikhan N.F."/>
            <person name="Baker D."/>
            <person name="Gharbi K."/>
            <person name="Hall N."/>
            <person name="Watson M."/>
            <person name="Adriaenssens E.M."/>
            <person name="Foster-Nyarko E."/>
            <person name="Jarju S."/>
            <person name="Secka A."/>
            <person name="Antonio M."/>
            <person name="Oren A."/>
            <person name="Chaudhuri R.R."/>
            <person name="La Ragione R."/>
            <person name="Hildebrand F."/>
            <person name="Pallen M.J."/>
        </authorList>
    </citation>
    <scope>NUCLEOTIDE SEQUENCE</scope>
    <source>
        <strain evidence="4">CHK195-26880</strain>
    </source>
</reference>
<dbReference type="Gene3D" id="3.40.50.620">
    <property type="entry name" value="HUPs"/>
    <property type="match status" value="1"/>
</dbReference>
<feature type="domain" description="Cytidyltransferase-like" evidence="3">
    <location>
        <begin position="6"/>
        <end position="119"/>
    </location>
</feature>
<dbReference type="InterPro" id="IPR014729">
    <property type="entry name" value="Rossmann-like_a/b/a_fold"/>
</dbReference>
<evidence type="ECO:0000313" key="4">
    <source>
        <dbReference type="EMBL" id="HIT37824.1"/>
    </source>
</evidence>
<dbReference type="Pfam" id="PF01467">
    <property type="entry name" value="CTP_transf_like"/>
    <property type="match status" value="1"/>
</dbReference>
<reference evidence="4" key="1">
    <citation type="submission" date="2020-10" db="EMBL/GenBank/DDBJ databases">
        <authorList>
            <person name="Gilroy R."/>
        </authorList>
    </citation>
    <scope>NUCLEOTIDE SEQUENCE</scope>
    <source>
        <strain evidence="4">CHK195-26880</strain>
    </source>
</reference>
<protein>
    <submittedName>
        <fullName evidence="4">Adenylyltransferase/cytidyltransferase family protein</fullName>
    </submittedName>
</protein>
<dbReference type="PANTHER" id="PTHR43793:SF1">
    <property type="entry name" value="FAD SYNTHASE"/>
    <property type="match status" value="1"/>
</dbReference>
<proteinExistence type="predicted"/>
<dbReference type="Proteomes" id="UP000886833">
    <property type="component" value="Unassembled WGS sequence"/>
</dbReference>
<dbReference type="NCBIfam" id="TIGR00125">
    <property type="entry name" value="cyt_tran_rel"/>
    <property type="match status" value="1"/>
</dbReference>
<dbReference type="GO" id="GO:0016779">
    <property type="term" value="F:nucleotidyltransferase activity"/>
    <property type="evidence" value="ECO:0007669"/>
    <property type="project" value="UniProtKB-KW"/>
</dbReference>
<keyword evidence="2 4" id="KW-0548">Nucleotidyltransferase</keyword>
<organism evidence="4 5">
    <name type="scientific">Candidatus Onthousia faecipullorum</name>
    <dbReference type="NCBI Taxonomy" id="2840887"/>
    <lineage>
        <taxon>Bacteria</taxon>
        <taxon>Bacillati</taxon>
        <taxon>Bacillota</taxon>
        <taxon>Bacilli</taxon>
        <taxon>Candidatus Onthousia</taxon>
    </lineage>
</organism>
<evidence type="ECO:0000256" key="1">
    <source>
        <dbReference type="ARBA" id="ARBA00022679"/>
    </source>
</evidence>
<evidence type="ECO:0000259" key="3">
    <source>
        <dbReference type="Pfam" id="PF01467"/>
    </source>
</evidence>
<name>A0A9D1KBQ1_9FIRM</name>
<keyword evidence="1" id="KW-0808">Transferase</keyword>
<dbReference type="PANTHER" id="PTHR43793">
    <property type="entry name" value="FAD SYNTHASE"/>
    <property type="match status" value="1"/>
</dbReference>
<evidence type="ECO:0000256" key="2">
    <source>
        <dbReference type="ARBA" id="ARBA00022695"/>
    </source>
</evidence>
<comment type="caution">
    <text evidence="4">The sequence shown here is derived from an EMBL/GenBank/DDBJ whole genome shotgun (WGS) entry which is preliminary data.</text>
</comment>
<gene>
    <name evidence="4" type="ORF">IAB59_05060</name>
</gene>
<dbReference type="EMBL" id="DVKQ01000064">
    <property type="protein sequence ID" value="HIT37824.1"/>
    <property type="molecule type" value="Genomic_DNA"/>
</dbReference>
<evidence type="ECO:0000313" key="5">
    <source>
        <dbReference type="Proteomes" id="UP000886833"/>
    </source>
</evidence>